<name>A0ABW4X8Y5_9ACTN</name>
<protein>
    <recommendedName>
        <fullName evidence="5">DUF4386 family protein</fullName>
    </recommendedName>
</protein>
<feature type="compositionally biased region" description="Polar residues" evidence="1">
    <location>
        <begin position="228"/>
        <end position="240"/>
    </location>
</feature>
<feature type="region of interest" description="Disordered" evidence="1">
    <location>
        <begin position="217"/>
        <end position="240"/>
    </location>
</feature>
<proteinExistence type="predicted"/>
<evidence type="ECO:0008006" key="5">
    <source>
        <dbReference type="Google" id="ProtNLM"/>
    </source>
</evidence>
<feature type="transmembrane region" description="Helical" evidence="2">
    <location>
        <begin position="52"/>
        <end position="71"/>
    </location>
</feature>
<keyword evidence="2" id="KW-0812">Transmembrane</keyword>
<evidence type="ECO:0000256" key="2">
    <source>
        <dbReference type="SAM" id="Phobius"/>
    </source>
</evidence>
<keyword evidence="2" id="KW-1133">Transmembrane helix</keyword>
<dbReference type="EMBL" id="JBHUHP010000004">
    <property type="protein sequence ID" value="MFD2090970.1"/>
    <property type="molecule type" value="Genomic_DNA"/>
</dbReference>
<dbReference type="RefSeq" id="WP_376872670.1">
    <property type="nucleotide sequence ID" value="NZ_JBHUHP010000004.1"/>
</dbReference>
<feature type="transmembrane region" description="Helical" evidence="2">
    <location>
        <begin position="188"/>
        <end position="209"/>
    </location>
</feature>
<feature type="transmembrane region" description="Helical" evidence="2">
    <location>
        <begin position="12"/>
        <end position="32"/>
    </location>
</feature>
<comment type="caution">
    <text evidence="3">The sequence shown here is derived from an EMBL/GenBank/DDBJ whole genome shotgun (WGS) entry which is preliminary data.</text>
</comment>
<organism evidence="3 4">
    <name type="scientific">Blastococcus deserti</name>
    <dbReference type="NCBI Taxonomy" id="2259033"/>
    <lineage>
        <taxon>Bacteria</taxon>
        <taxon>Bacillati</taxon>
        <taxon>Actinomycetota</taxon>
        <taxon>Actinomycetes</taxon>
        <taxon>Geodermatophilales</taxon>
        <taxon>Geodermatophilaceae</taxon>
        <taxon>Blastococcus</taxon>
    </lineage>
</organism>
<sequence>MADSDPGVSRRMDRWSGGCFIVAALLILPVIVHPDIFQTTLADAALDTTLWVPMHAGLVIAAISSLAGLFGRYAPRADRLGRLGAVGFALAVPGLVMAACLFYWEAFLLPVIAAHAPEVVAWDGPVVTSWAAVFSASLAGLWVVGLALLGLALWRSAIVPPGAALTLTIGAVAFPLLAGPFVPVLGPLSTLIFAGSHVWIGVALLTGAGGRTANPGLGRAAPTFVPRSGTQRSGEEVTSG</sequence>
<evidence type="ECO:0000313" key="4">
    <source>
        <dbReference type="Proteomes" id="UP001597402"/>
    </source>
</evidence>
<feature type="transmembrane region" description="Helical" evidence="2">
    <location>
        <begin position="83"/>
        <end position="104"/>
    </location>
</feature>
<gene>
    <name evidence="3" type="ORF">ACFSHS_05220</name>
</gene>
<accession>A0ABW4X8Y5</accession>
<evidence type="ECO:0000256" key="1">
    <source>
        <dbReference type="SAM" id="MobiDB-lite"/>
    </source>
</evidence>
<dbReference type="Proteomes" id="UP001597402">
    <property type="component" value="Unassembled WGS sequence"/>
</dbReference>
<evidence type="ECO:0000313" key="3">
    <source>
        <dbReference type="EMBL" id="MFD2090970.1"/>
    </source>
</evidence>
<keyword evidence="2" id="KW-0472">Membrane</keyword>
<feature type="transmembrane region" description="Helical" evidence="2">
    <location>
        <begin position="163"/>
        <end position="182"/>
    </location>
</feature>
<reference evidence="4" key="1">
    <citation type="journal article" date="2019" name="Int. J. Syst. Evol. Microbiol.">
        <title>The Global Catalogue of Microorganisms (GCM) 10K type strain sequencing project: providing services to taxonomists for standard genome sequencing and annotation.</title>
        <authorList>
            <consortium name="The Broad Institute Genomics Platform"/>
            <consortium name="The Broad Institute Genome Sequencing Center for Infectious Disease"/>
            <person name="Wu L."/>
            <person name="Ma J."/>
        </authorList>
    </citation>
    <scope>NUCLEOTIDE SEQUENCE [LARGE SCALE GENOMIC DNA]</scope>
    <source>
        <strain evidence="4">JCM 3338</strain>
    </source>
</reference>
<keyword evidence="4" id="KW-1185">Reference proteome</keyword>
<feature type="transmembrane region" description="Helical" evidence="2">
    <location>
        <begin position="130"/>
        <end position="151"/>
    </location>
</feature>